<name>A0A453FL89_AEGTS</name>
<dbReference type="EnsemblPlants" id="AET3Gv20712400.8">
    <property type="protein sequence ID" value="AET3Gv20712400.8"/>
    <property type="gene ID" value="AET3Gv20712400"/>
</dbReference>
<reference evidence="6" key="4">
    <citation type="submission" date="2019-03" db="UniProtKB">
        <authorList>
            <consortium name="EnsemblPlants"/>
        </authorList>
    </citation>
    <scope>IDENTIFICATION</scope>
</reference>
<reference evidence="7" key="1">
    <citation type="journal article" date="2014" name="Science">
        <title>Ancient hybridizations among the ancestral genomes of bread wheat.</title>
        <authorList>
            <consortium name="International Wheat Genome Sequencing Consortium,"/>
            <person name="Marcussen T."/>
            <person name="Sandve S.R."/>
            <person name="Heier L."/>
            <person name="Spannagl M."/>
            <person name="Pfeifer M."/>
            <person name="Jakobsen K.S."/>
            <person name="Wulff B.B."/>
            <person name="Steuernagel B."/>
            <person name="Mayer K.F."/>
            <person name="Olsen O.A."/>
        </authorList>
    </citation>
    <scope>NUCLEOTIDE SEQUENCE [LARGE SCALE GENOMIC DNA]</scope>
    <source>
        <strain evidence="7">cv. AL8/78</strain>
    </source>
</reference>
<evidence type="ECO:0000256" key="3">
    <source>
        <dbReference type="ARBA" id="ARBA00024186"/>
    </source>
</evidence>
<dbReference type="GO" id="GO:0005652">
    <property type="term" value="C:nuclear lamina"/>
    <property type="evidence" value="ECO:0007669"/>
    <property type="project" value="UniProtKB-SubCell"/>
</dbReference>
<evidence type="ECO:0000313" key="6">
    <source>
        <dbReference type="EnsemblPlants" id="AET3Gv20712400.8"/>
    </source>
</evidence>
<dbReference type="GO" id="GO:0006997">
    <property type="term" value="P:nucleus organization"/>
    <property type="evidence" value="ECO:0007669"/>
    <property type="project" value="InterPro"/>
</dbReference>
<dbReference type="AlphaFoldDB" id="A0A453FL89"/>
<organism evidence="6 7">
    <name type="scientific">Aegilops tauschii subsp. strangulata</name>
    <name type="common">Goatgrass</name>
    <dbReference type="NCBI Taxonomy" id="200361"/>
    <lineage>
        <taxon>Eukaryota</taxon>
        <taxon>Viridiplantae</taxon>
        <taxon>Streptophyta</taxon>
        <taxon>Embryophyta</taxon>
        <taxon>Tracheophyta</taxon>
        <taxon>Spermatophyta</taxon>
        <taxon>Magnoliopsida</taxon>
        <taxon>Liliopsida</taxon>
        <taxon>Poales</taxon>
        <taxon>Poaceae</taxon>
        <taxon>BOP clade</taxon>
        <taxon>Pooideae</taxon>
        <taxon>Triticodae</taxon>
        <taxon>Triticeae</taxon>
        <taxon>Triticinae</taxon>
        <taxon>Aegilops</taxon>
    </lineage>
</organism>
<dbReference type="Proteomes" id="UP000015105">
    <property type="component" value="Chromosome 3D"/>
</dbReference>
<keyword evidence="7" id="KW-1185">Reference proteome</keyword>
<keyword evidence="1" id="KW-0175">Coiled coil</keyword>
<dbReference type="InterPro" id="IPR040418">
    <property type="entry name" value="CRWN"/>
</dbReference>
<dbReference type="PANTHER" id="PTHR31908">
    <property type="entry name" value="PROTEIN CROWDED NUCLEI 4"/>
    <property type="match status" value="1"/>
</dbReference>
<comment type="similarity">
    <text evidence="4">Belongs to the CRWN family.</text>
</comment>
<proteinExistence type="inferred from homology"/>
<protein>
    <submittedName>
        <fullName evidence="6">Uncharacterized protein</fullName>
    </submittedName>
</protein>
<sequence length="45" mass="5238">AEIMHKRERASQQSALAETRKREENLKKNVGIQKECVANVRLLFN</sequence>
<reference evidence="6" key="5">
    <citation type="journal article" date="2021" name="G3 (Bethesda)">
        <title>Aegilops tauschii genome assembly Aet v5.0 features greater sequence contiguity and improved annotation.</title>
        <authorList>
            <person name="Wang L."/>
            <person name="Zhu T."/>
            <person name="Rodriguez J.C."/>
            <person name="Deal K.R."/>
            <person name="Dubcovsky J."/>
            <person name="McGuire P.E."/>
            <person name="Lux T."/>
            <person name="Spannagl M."/>
            <person name="Mayer K.F.X."/>
            <person name="Baldrich P."/>
            <person name="Meyers B.C."/>
            <person name="Huo N."/>
            <person name="Gu Y.Q."/>
            <person name="Zhou H."/>
            <person name="Devos K.M."/>
            <person name="Bennetzen J.L."/>
            <person name="Unver T."/>
            <person name="Budak H."/>
            <person name="Gulick P.J."/>
            <person name="Galiba G."/>
            <person name="Kalapos B."/>
            <person name="Nelson D.R."/>
            <person name="Li P."/>
            <person name="You F.M."/>
            <person name="Luo M.C."/>
            <person name="Dvorak J."/>
        </authorList>
    </citation>
    <scope>NUCLEOTIDE SEQUENCE [LARGE SCALE GENOMIC DNA]</scope>
    <source>
        <strain evidence="6">cv. AL8/78</strain>
    </source>
</reference>
<evidence type="ECO:0000256" key="1">
    <source>
        <dbReference type="ARBA" id="ARBA00023054"/>
    </source>
</evidence>
<evidence type="ECO:0000256" key="2">
    <source>
        <dbReference type="ARBA" id="ARBA00023242"/>
    </source>
</evidence>
<dbReference type="Gramene" id="AET3Gv20712400.8">
    <property type="protein sequence ID" value="AET3Gv20712400.8"/>
    <property type="gene ID" value="AET3Gv20712400"/>
</dbReference>
<evidence type="ECO:0000313" key="7">
    <source>
        <dbReference type="Proteomes" id="UP000015105"/>
    </source>
</evidence>
<reference evidence="7" key="2">
    <citation type="journal article" date="2017" name="Nat. Plants">
        <title>The Aegilops tauschii genome reveals multiple impacts of transposons.</title>
        <authorList>
            <person name="Zhao G."/>
            <person name="Zou C."/>
            <person name="Li K."/>
            <person name="Wang K."/>
            <person name="Li T."/>
            <person name="Gao L."/>
            <person name="Zhang X."/>
            <person name="Wang H."/>
            <person name="Yang Z."/>
            <person name="Liu X."/>
            <person name="Jiang W."/>
            <person name="Mao L."/>
            <person name="Kong X."/>
            <person name="Jiao Y."/>
            <person name="Jia J."/>
        </authorList>
    </citation>
    <scope>NUCLEOTIDE SEQUENCE [LARGE SCALE GENOMIC DNA]</scope>
    <source>
        <strain evidence="7">cv. AL8/78</strain>
    </source>
</reference>
<evidence type="ECO:0000256" key="5">
    <source>
        <dbReference type="SAM" id="MobiDB-lite"/>
    </source>
</evidence>
<dbReference type="PANTHER" id="PTHR31908:SF2">
    <property type="entry name" value="PROTEIN CROWDED NUCLEI 4"/>
    <property type="match status" value="1"/>
</dbReference>
<accession>A0A453FL89</accession>
<feature type="region of interest" description="Disordered" evidence="5">
    <location>
        <begin position="1"/>
        <end position="22"/>
    </location>
</feature>
<evidence type="ECO:0000256" key="4">
    <source>
        <dbReference type="ARBA" id="ARBA00024208"/>
    </source>
</evidence>
<keyword evidence="2" id="KW-0539">Nucleus</keyword>
<reference evidence="6" key="3">
    <citation type="journal article" date="2017" name="Nature">
        <title>Genome sequence of the progenitor of the wheat D genome Aegilops tauschii.</title>
        <authorList>
            <person name="Luo M.C."/>
            <person name="Gu Y.Q."/>
            <person name="Puiu D."/>
            <person name="Wang H."/>
            <person name="Twardziok S.O."/>
            <person name="Deal K.R."/>
            <person name="Huo N."/>
            <person name="Zhu T."/>
            <person name="Wang L."/>
            <person name="Wang Y."/>
            <person name="McGuire P.E."/>
            <person name="Liu S."/>
            <person name="Long H."/>
            <person name="Ramasamy R.K."/>
            <person name="Rodriguez J.C."/>
            <person name="Van S.L."/>
            <person name="Yuan L."/>
            <person name="Wang Z."/>
            <person name="Xia Z."/>
            <person name="Xiao L."/>
            <person name="Anderson O.D."/>
            <person name="Ouyang S."/>
            <person name="Liang Y."/>
            <person name="Zimin A.V."/>
            <person name="Pertea G."/>
            <person name="Qi P."/>
            <person name="Bennetzen J.L."/>
            <person name="Dai X."/>
            <person name="Dawson M.W."/>
            <person name="Muller H.G."/>
            <person name="Kugler K."/>
            <person name="Rivarola-Duarte L."/>
            <person name="Spannagl M."/>
            <person name="Mayer K.F.X."/>
            <person name="Lu F.H."/>
            <person name="Bevan M.W."/>
            <person name="Leroy P."/>
            <person name="Li P."/>
            <person name="You F.M."/>
            <person name="Sun Q."/>
            <person name="Liu Z."/>
            <person name="Lyons E."/>
            <person name="Wicker T."/>
            <person name="Salzberg S.L."/>
            <person name="Devos K.M."/>
            <person name="Dvorak J."/>
        </authorList>
    </citation>
    <scope>NUCLEOTIDE SEQUENCE [LARGE SCALE GENOMIC DNA]</scope>
    <source>
        <strain evidence="6">cv. AL8/78</strain>
    </source>
</reference>
<comment type="subcellular location">
    <subcellularLocation>
        <location evidence="3">Nucleus lamina</location>
    </subcellularLocation>
</comment>